<protein>
    <submittedName>
        <fullName evidence="3">RVP domain-containing protein</fullName>
    </submittedName>
</protein>
<reference evidence="4" key="1">
    <citation type="submission" date="2014-03" db="EMBL/GenBank/DDBJ databases">
        <authorList>
            <person name="Aksoy S."/>
            <person name="Warren W."/>
            <person name="Wilson R.K."/>
        </authorList>
    </citation>
    <scope>NUCLEOTIDE SEQUENCE [LARGE SCALE GENOMIC DNA]</scope>
    <source>
        <strain evidence="4">IAEA</strain>
    </source>
</reference>
<dbReference type="GO" id="GO:0016787">
    <property type="term" value="F:hydrolase activity"/>
    <property type="evidence" value="ECO:0007669"/>
    <property type="project" value="UniProtKB-KW"/>
</dbReference>
<dbReference type="VEuPathDB" id="VectorBase:GPAI018832"/>
<keyword evidence="1" id="KW-0378">Hydrolase</keyword>
<name>A0A1A9ZM23_GLOPL</name>
<dbReference type="InterPro" id="IPR018061">
    <property type="entry name" value="Retropepsins"/>
</dbReference>
<dbReference type="Proteomes" id="UP000092445">
    <property type="component" value="Unassembled WGS sequence"/>
</dbReference>
<accession>A0A1A9ZM23</accession>
<dbReference type="STRING" id="7398.A0A1A9ZM23"/>
<dbReference type="Pfam" id="PF00077">
    <property type="entry name" value="RVP"/>
    <property type="match status" value="1"/>
</dbReference>
<dbReference type="SUPFAM" id="SSF50630">
    <property type="entry name" value="Acid proteases"/>
    <property type="match status" value="1"/>
</dbReference>
<evidence type="ECO:0000256" key="1">
    <source>
        <dbReference type="ARBA" id="ARBA00022801"/>
    </source>
</evidence>
<sequence length="185" mass="20505">MTSGSRRDEGAVFVSTSYVTNQANAKEIFTNGAIKKIGCCHQSTIQQLQPRDMTLIDTSNQFQLCSGQLLAYVEKENLVANITLGTLSTTGIVDTCATRSIVQPSFIPYIFTTHKVNNTIRMTDGPFQHSKQKIITRVCLGNKCFELALVVMNKSTEHLRLGMEFLLKASIKITMAKSTINITKH</sequence>
<dbReference type="Gene3D" id="2.40.70.10">
    <property type="entry name" value="Acid Proteases"/>
    <property type="match status" value="1"/>
</dbReference>
<reference evidence="3" key="2">
    <citation type="submission" date="2020-05" db="UniProtKB">
        <authorList>
            <consortium name="EnsemblMetazoa"/>
        </authorList>
    </citation>
    <scope>IDENTIFICATION</scope>
    <source>
        <strain evidence="3">IAEA</strain>
    </source>
</reference>
<feature type="domain" description="Retropepsins" evidence="2">
    <location>
        <begin position="79"/>
        <end position="169"/>
    </location>
</feature>
<evidence type="ECO:0000313" key="4">
    <source>
        <dbReference type="Proteomes" id="UP000092445"/>
    </source>
</evidence>
<evidence type="ECO:0000259" key="2">
    <source>
        <dbReference type="Pfam" id="PF00077"/>
    </source>
</evidence>
<evidence type="ECO:0000313" key="3">
    <source>
        <dbReference type="EnsemblMetazoa" id="GPAI018832-PA"/>
    </source>
</evidence>
<dbReference type="EnsemblMetazoa" id="GPAI018832-RA">
    <property type="protein sequence ID" value="GPAI018832-PA"/>
    <property type="gene ID" value="GPAI018832"/>
</dbReference>
<keyword evidence="4" id="KW-1185">Reference proteome</keyword>
<organism evidence="3 4">
    <name type="scientific">Glossina pallidipes</name>
    <name type="common">Tsetse fly</name>
    <dbReference type="NCBI Taxonomy" id="7398"/>
    <lineage>
        <taxon>Eukaryota</taxon>
        <taxon>Metazoa</taxon>
        <taxon>Ecdysozoa</taxon>
        <taxon>Arthropoda</taxon>
        <taxon>Hexapoda</taxon>
        <taxon>Insecta</taxon>
        <taxon>Pterygota</taxon>
        <taxon>Neoptera</taxon>
        <taxon>Endopterygota</taxon>
        <taxon>Diptera</taxon>
        <taxon>Brachycera</taxon>
        <taxon>Muscomorpha</taxon>
        <taxon>Hippoboscoidea</taxon>
        <taxon>Glossinidae</taxon>
        <taxon>Glossina</taxon>
    </lineage>
</organism>
<dbReference type="InterPro" id="IPR021109">
    <property type="entry name" value="Peptidase_aspartic_dom_sf"/>
</dbReference>
<dbReference type="AlphaFoldDB" id="A0A1A9ZM23"/>
<proteinExistence type="predicted"/>